<dbReference type="AlphaFoldDB" id="A0A4R9C2X7"/>
<feature type="transmembrane region" description="Helical" evidence="8">
    <location>
        <begin position="202"/>
        <end position="222"/>
    </location>
</feature>
<keyword evidence="4" id="KW-1003">Cell membrane</keyword>
<dbReference type="CDD" id="cd06261">
    <property type="entry name" value="TM_PBP2"/>
    <property type="match status" value="1"/>
</dbReference>
<dbReference type="Pfam" id="PF00528">
    <property type="entry name" value="BPD_transp_1"/>
    <property type="match status" value="1"/>
</dbReference>
<keyword evidence="6 8" id="KW-1133">Transmembrane helix</keyword>
<proteinExistence type="inferred from homology"/>
<sequence length="266" mass="29400">MNKKTNFLEKFYLVFVFIFLYAPIAVLIFYSFNQSRILGVWSGFSLKWYQRLFEDRAILSAVNTTLLVGVVATIVSTIVGTFAAVGISEFSKNKRRIILGINDIPVLNPDIVIAISLMVLYGMLQIPKGLLTLILSHIAFTIPYVVLSVLPKIKQMDKNLIDAALDLGATPLQALVKVVIPEIKPGIIAGAMMAFTLSIDDFVISFFTVSPGLNTIATTVFSMTKRGIEPTINALSTLMFVAVLILLIIVNILQNKNMKNKEKIDI</sequence>
<feature type="domain" description="ABC transmembrane type-1" evidence="9">
    <location>
        <begin position="62"/>
        <end position="250"/>
    </location>
</feature>
<evidence type="ECO:0000256" key="1">
    <source>
        <dbReference type="ARBA" id="ARBA00004651"/>
    </source>
</evidence>
<organism evidence="10 11">
    <name type="scientific">Helcococcus ovis</name>
    <dbReference type="NCBI Taxonomy" id="72026"/>
    <lineage>
        <taxon>Bacteria</taxon>
        <taxon>Bacillati</taxon>
        <taxon>Bacillota</taxon>
        <taxon>Tissierellia</taxon>
        <taxon>Tissierellales</taxon>
        <taxon>Peptoniphilaceae</taxon>
        <taxon>Helcococcus</taxon>
    </lineage>
</organism>
<dbReference type="RefSeq" id="WP_134710537.1">
    <property type="nucleotide sequence ID" value="NZ_CP119081.1"/>
</dbReference>
<evidence type="ECO:0000259" key="9">
    <source>
        <dbReference type="PROSITE" id="PS50928"/>
    </source>
</evidence>
<dbReference type="GO" id="GO:0055085">
    <property type="term" value="P:transmembrane transport"/>
    <property type="evidence" value="ECO:0007669"/>
    <property type="project" value="InterPro"/>
</dbReference>
<feature type="transmembrane region" description="Helical" evidence="8">
    <location>
        <begin position="57"/>
        <end position="85"/>
    </location>
</feature>
<comment type="similarity">
    <text evidence="2">Belongs to the binding-protein-dependent transport system permease family. CysTW subfamily.</text>
</comment>
<comment type="caution">
    <text evidence="10">The sequence shown here is derived from an EMBL/GenBank/DDBJ whole genome shotgun (WGS) entry which is preliminary data.</text>
</comment>
<dbReference type="PROSITE" id="PS50928">
    <property type="entry name" value="ABC_TM1"/>
    <property type="match status" value="1"/>
</dbReference>
<dbReference type="Gene3D" id="1.10.3720.10">
    <property type="entry name" value="MetI-like"/>
    <property type="match status" value="1"/>
</dbReference>
<evidence type="ECO:0000256" key="2">
    <source>
        <dbReference type="ARBA" id="ARBA00007069"/>
    </source>
</evidence>
<feature type="transmembrane region" description="Helical" evidence="8">
    <location>
        <begin position="130"/>
        <end position="150"/>
    </location>
</feature>
<feature type="transmembrane region" description="Helical" evidence="8">
    <location>
        <begin position="106"/>
        <end position="124"/>
    </location>
</feature>
<accession>A0A4R9C2X7</accession>
<dbReference type="OrthoDB" id="9782004at2"/>
<dbReference type="GO" id="GO:0005886">
    <property type="term" value="C:plasma membrane"/>
    <property type="evidence" value="ECO:0007669"/>
    <property type="project" value="UniProtKB-SubCell"/>
</dbReference>
<dbReference type="InterPro" id="IPR035906">
    <property type="entry name" value="MetI-like_sf"/>
</dbReference>
<gene>
    <name evidence="10" type="ORF">EQF91_00955</name>
</gene>
<keyword evidence="11" id="KW-1185">Reference proteome</keyword>
<dbReference type="InterPro" id="IPR000515">
    <property type="entry name" value="MetI-like"/>
</dbReference>
<dbReference type="InterPro" id="IPR051789">
    <property type="entry name" value="Bact_Polyamine_Transport"/>
</dbReference>
<reference evidence="10 11" key="1">
    <citation type="submission" date="2019-01" db="EMBL/GenBank/DDBJ databases">
        <title>Draft Genome Sequences of Helcococcus ovis Strains Isolated from the Uterus and Vagina of Dairy Cows with Metritis.</title>
        <authorList>
            <person name="Cunha F."/>
            <person name="Jeon S.J."/>
            <person name="Kutzer P."/>
            <person name="Galvao K.N."/>
        </authorList>
    </citation>
    <scope>NUCLEOTIDE SEQUENCE [LARGE SCALE GENOMIC DNA]</scope>
    <source>
        <strain evidence="10 11">KG-37</strain>
    </source>
</reference>
<evidence type="ECO:0000256" key="3">
    <source>
        <dbReference type="ARBA" id="ARBA00022448"/>
    </source>
</evidence>
<comment type="subcellular location">
    <subcellularLocation>
        <location evidence="1 8">Cell membrane</location>
        <topology evidence="1 8">Multi-pass membrane protein</topology>
    </subcellularLocation>
</comment>
<evidence type="ECO:0000313" key="10">
    <source>
        <dbReference type="EMBL" id="TFF67519.1"/>
    </source>
</evidence>
<evidence type="ECO:0000256" key="4">
    <source>
        <dbReference type="ARBA" id="ARBA00022475"/>
    </source>
</evidence>
<keyword evidence="7 8" id="KW-0472">Membrane</keyword>
<evidence type="ECO:0000313" key="11">
    <source>
        <dbReference type="Proteomes" id="UP000297454"/>
    </source>
</evidence>
<feature type="transmembrane region" description="Helical" evidence="8">
    <location>
        <begin position="234"/>
        <end position="253"/>
    </location>
</feature>
<dbReference type="PANTHER" id="PTHR43848:SF2">
    <property type="entry name" value="PUTRESCINE TRANSPORT SYSTEM PERMEASE PROTEIN POTI"/>
    <property type="match status" value="1"/>
</dbReference>
<feature type="transmembrane region" description="Helical" evidence="8">
    <location>
        <begin position="12"/>
        <end position="32"/>
    </location>
</feature>
<evidence type="ECO:0000256" key="8">
    <source>
        <dbReference type="RuleBase" id="RU363032"/>
    </source>
</evidence>
<evidence type="ECO:0000256" key="7">
    <source>
        <dbReference type="ARBA" id="ARBA00023136"/>
    </source>
</evidence>
<evidence type="ECO:0000256" key="6">
    <source>
        <dbReference type="ARBA" id="ARBA00022989"/>
    </source>
</evidence>
<protein>
    <submittedName>
        <fullName evidence="10">ABC transporter permease</fullName>
    </submittedName>
</protein>
<evidence type="ECO:0000256" key="5">
    <source>
        <dbReference type="ARBA" id="ARBA00022692"/>
    </source>
</evidence>
<dbReference type="GeneID" id="97030583"/>
<keyword evidence="3 8" id="KW-0813">Transport</keyword>
<dbReference type="SUPFAM" id="SSF161098">
    <property type="entry name" value="MetI-like"/>
    <property type="match status" value="1"/>
</dbReference>
<dbReference type="PANTHER" id="PTHR43848">
    <property type="entry name" value="PUTRESCINE TRANSPORT SYSTEM PERMEASE PROTEIN POTI"/>
    <property type="match status" value="1"/>
</dbReference>
<keyword evidence="5 8" id="KW-0812">Transmembrane</keyword>
<name>A0A4R9C2X7_9FIRM</name>
<dbReference type="Proteomes" id="UP000297454">
    <property type="component" value="Unassembled WGS sequence"/>
</dbReference>
<dbReference type="EMBL" id="SCFR01000002">
    <property type="protein sequence ID" value="TFF67519.1"/>
    <property type="molecule type" value="Genomic_DNA"/>
</dbReference>